<evidence type="ECO:0008006" key="3">
    <source>
        <dbReference type="Google" id="ProtNLM"/>
    </source>
</evidence>
<keyword evidence="2" id="KW-1185">Reference proteome</keyword>
<protein>
    <recommendedName>
        <fullName evidence="3">P-loop containing nucleoside triphosphate hydrolase protein</fullName>
    </recommendedName>
</protein>
<dbReference type="Proteomes" id="UP000186601">
    <property type="component" value="Unassembled WGS sequence"/>
</dbReference>
<dbReference type="SUPFAM" id="SSF52540">
    <property type="entry name" value="P-loop containing nucleoside triphosphate hydrolases"/>
    <property type="match status" value="1"/>
</dbReference>
<sequence length="254" mass="28714">MEQIANDLAQQLFGQLLLTPPTQRLIVGIAGVPASGKSTLSRLLLDKTNELWRKQGPRTDNNYSDDVVVLVGLDGWHLTRAQLDAFPDPKHAHDRRGAHWTFDGESYVEFMQQLRQPLSSKADQEQIIIHAPSFSHELKDPTPLAIPVFPHHRLIIIEGLYTFLGIEPWIAAGKMLDERWWVELGEDEARARLLARHVSSGVAKDLVEAEWRARENDAPNGRFIKEHMLEPTRVIRSVEDPVCKAPPTAEIHVS</sequence>
<dbReference type="InterPro" id="IPR027417">
    <property type="entry name" value="P-loop_NTPase"/>
</dbReference>
<organism evidence="1 2">
    <name type="scientific">Hermanssonia centrifuga</name>
    <dbReference type="NCBI Taxonomy" id="98765"/>
    <lineage>
        <taxon>Eukaryota</taxon>
        <taxon>Fungi</taxon>
        <taxon>Dikarya</taxon>
        <taxon>Basidiomycota</taxon>
        <taxon>Agaricomycotina</taxon>
        <taxon>Agaricomycetes</taxon>
        <taxon>Polyporales</taxon>
        <taxon>Meruliaceae</taxon>
        <taxon>Hermanssonia</taxon>
    </lineage>
</organism>
<accession>A0A2R6P0X7</accession>
<gene>
    <name evidence="1" type="ORF">PHLCEN_2v5926</name>
</gene>
<evidence type="ECO:0000313" key="1">
    <source>
        <dbReference type="EMBL" id="PSR82956.1"/>
    </source>
</evidence>
<comment type="caution">
    <text evidence="1">The sequence shown here is derived from an EMBL/GenBank/DDBJ whole genome shotgun (WGS) entry which is preliminary data.</text>
</comment>
<dbReference type="Gene3D" id="3.40.50.300">
    <property type="entry name" value="P-loop containing nucleotide triphosphate hydrolases"/>
    <property type="match status" value="1"/>
</dbReference>
<dbReference type="PANTHER" id="PTHR10285">
    <property type="entry name" value="URIDINE KINASE"/>
    <property type="match status" value="1"/>
</dbReference>
<evidence type="ECO:0000313" key="2">
    <source>
        <dbReference type="Proteomes" id="UP000186601"/>
    </source>
</evidence>
<reference evidence="1 2" key="1">
    <citation type="submission" date="2018-02" db="EMBL/GenBank/DDBJ databases">
        <title>Genome sequence of the basidiomycete white-rot fungus Phlebia centrifuga.</title>
        <authorList>
            <person name="Granchi Z."/>
            <person name="Peng M."/>
            <person name="de Vries R.P."/>
            <person name="Hilden K."/>
            <person name="Makela M.R."/>
            <person name="Grigoriev I."/>
            <person name="Riley R."/>
        </authorList>
    </citation>
    <scope>NUCLEOTIDE SEQUENCE [LARGE SCALE GENOMIC DNA]</scope>
    <source>
        <strain evidence="1 2">FBCC195</strain>
    </source>
</reference>
<dbReference type="AlphaFoldDB" id="A0A2R6P0X7"/>
<dbReference type="STRING" id="98765.A0A2R6P0X7"/>
<proteinExistence type="predicted"/>
<dbReference type="EMBL" id="MLYV02000567">
    <property type="protein sequence ID" value="PSR82956.1"/>
    <property type="molecule type" value="Genomic_DNA"/>
</dbReference>
<dbReference type="OrthoDB" id="6362633at2759"/>
<name>A0A2R6P0X7_9APHY</name>